<organism evidence="3 4">
    <name type="scientific">Gimesia panareensis</name>
    <dbReference type="NCBI Taxonomy" id="2527978"/>
    <lineage>
        <taxon>Bacteria</taxon>
        <taxon>Pseudomonadati</taxon>
        <taxon>Planctomycetota</taxon>
        <taxon>Planctomycetia</taxon>
        <taxon>Planctomycetales</taxon>
        <taxon>Planctomycetaceae</taxon>
        <taxon>Gimesia</taxon>
    </lineage>
</organism>
<sequence length="287" mass="31129">MTRTESGTFTTSDGVNLHYLAAGAGPPLVLLPGWSQSAALFQKQLDGLSDHYRCLALDYRGHGESAKPDYGYRVSRLAMDLREFLQALELQDVILLGHSAGCAVIWCYLDLFGEAGLSGLVLCDQMIARIRRPEWSEEECRQYGAEVGGDEVLAQAELVGGPDGPAKSAEFLAGMFTASFSEAELLQVIQESLKFPRPYAAELLLSVSAADYRDLLPRITLPALCIGGAASHLGPAAMPWVAEQIPRGELAMIAADAGGSHFMYLENPEVFNTAVRRFCDGLELEDR</sequence>
<dbReference type="InterPro" id="IPR050266">
    <property type="entry name" value="AB_hydrolase_sf"/>
</dbReference>
<dbReference type="InterPro" id="IPR000073">
    <property type="entry name" value="AB_hydrolase_1"/>
</dbReference>
<dbReference type="EMBL" id="CP036317">
    <property type="protein sequence ID" value="QDV16915.1"/>
    <property type="molecule type" value="Genomic_DNA"/>
</dbReference>
<dbReference type="RefSeq" id="WP_145454778.1">
    <property type="nucleotide sequence ID" value="NZ_CP036317.1"/>
</dbReference>
<dbReference type="SUPFAM" id="SSF53474">
    <property type="entry name" value="alpha/beta-Hydrolases"/>
    <property type="match status" value="1"/>
</dbReference>
<reference evidence="3 4" key="1">
    <citation type="submission" date="2019-02" db="EMBL/GenBank/DDBJ databases">
        <title>Deep-cultivation of Planctomycetes and their phenomic and genomic characterization uncovers novel biology.</title>
        <authorList>
            <person name="Wiegand S."/>
            <person name="Jogler M."/>
            <person name="Boedeker C."/>
            <person name="Pinto D."/>
            <person name="Vollmers J."/>
            <person name="Rivas-Marin E."/>
            <person name="Kohn T."/>
            <person name="Peeters S.H."/>
            <person name="Heuer A."/>
            <person name="Rast P."/>
            <person name="Oberbeckmann S."/>
            <person name="Bunk B."/>
            <person name="Jeske O."/>
            <person name="Meyerdierks A."/>
            <person name="Storesund J.E."/>
            <person name="Kallscheuer N."/>
            <person name="Luecker S."/>
            <person name="Lage O.M."/>
            <person name="Pohl T."/>
            <person name="Merkel B.J."/>
            <person name="Hornburger P."/>
            <person name="Mueller R.-W."/>
            <person name="Bruemmer F."/>
            <person name="Labrenz M."/>
            <person name="Spormann A.M."/>
            <person name="Op den Camp H."/>
            <person name="Overmann J."/>
            <person name="Amann R."/>
            <person name="Jetten M.S.M."/>
            <person name="Mascher T."/>
            <person name="Medema M.H."/>
            <person name="Devos D.P."/>
            <person name="Kaster A.-K."/>
            <person name="Ovreas L."/>
            <person name="Rohde M."/>
            <person name="Galperin M.Y."/>
            <person name="Jogler C."/>
        </authorList>
    </citation>
    <scope>NUCLEOTIDE SEQUENCE [LARGE SCALE GENOMIC DNA]</scope>
    <source>
        <strain evidence="3 4">Pan153</strain>
    </source>
</reference>
<dbReference type="PANTHER" id="PTHR43798">
    <property type="entry name" value="MONOACYLGLYCEROL LIPASE"/>
    <property type="match status" value="1"/>
</dbReference>
<protein>
    <submittedName>
        <fullName evidence="3">AB hydrolase superfamily protein YdjP</fullName>
        <ecNumber evidence="3">3.-.-.-</ecNumber>
    </submittedName>
</protein>
<dbReference type="InterPro" id="IPR029058">
    <property type="entry name" value="AB_hydrolase_fold"/>
</dbReference>
<evidence type="ECO:0000313" key="4">
    <source>
        <dbReference type="Proteomes" id="UP000320839"/>
    </source>
</evidence>
<dbReference type="OrthoDB" id="252464at2"/>
<accession>A0A518FKN4</accession>
<dbReference type="Gene3D" id="3.40.50.1820">
    <property type="entry name" value="alpha/beta hydrolase"/>
    <property type="match status" value="1"/>
</dbReference>
<evidence type="ECO:0000259" key="2">
    <source>
        <dbReference type="Pfam" id="PF00561"/>
    </source>
</evidence>
<dbReference type="AlphaFoldDB" id="A0A518FKN4"/>
<dbReference type="GO" id="GO:0016020">
    <property type="term" value="C:membrane"/>
    <property type="evidence" value="ECO:0007669"/>
    <property type="project" value="TreeGrafter"/>
</dbReference>
<feature type="domain" description="AB hydrolase-1" evidence="2">
    <location>
        <begin position="26"/>
        <end position="268"/>
    </location>
</feature>
<dbReference type="Proteomes" id="UP000320839">
    <property type="component" value="Chromosome"/>
</dbReference>
<dbReference type="Pfam" id="PF00561">
    <property type="entry name" value="Abhydrolase_1"/>
    <property type="match status" value="1"/>
</dbReference>
<evidence type="ECO:0000256" key="1">
    <source>
        <dbReference type="ARBA" id="ARBA00022801"/>
    </source>
</evidence>
<dbReference type="PANTHER" id="PTHR43798:SF31">
    <property type="entry name" value="AB HYDROLASE SUPERFAMILY PROTEIN YCLE"/>
    <property type="match status" value="1"/>
</dbReference>
<dbReference type="GO" id="GO:0016787">
    <property type="term" value="F:hydrolase activity"/>
    <property type="evidence" value="ECO:0007669"/>
    <property type="project" value="UniProtKB-KW"/>
</dbReference>
<evidence type="ECO:0000313" key="3">
    <source>
        <dbReference type="EMBL" id="QDV16915.1"/>
    </source>
</evidence>
<proteinExistence type="predicted"/>
<keyword evidence="1 3" id="KW-0378">Hydrolase</keyword>
<name>A0A518FKN4_9PLAN</name>
<gene>
    <name evidence="3" type="primary">ydjP</name>
    <name evidence="3" type="ORF">Pan153_15490</name>
</gene>
<dbReference type="EC" id="3.-.-.-" evidence="3"/>